<keyword evidence="1" id="KW-0433">Leucine-rich repeat</keyword>
<dbReference type="Pfam" id="PF00560">
    <property type="entry name" value="LRR_1"/>
    <property type="match status" value="1"/>
</dbReference>
<keyword evidence="4" id="KW-1015">Disulfide bond</keyword>
<evidence type="ECO:0000256" key="1">
    <source>
        <dbReference type="ARBA" id="ARBA00022614"/>
    </source>
</evidence>
<dbReference type="PROSITE" id="PS50835">
    <property type="entry name" value="IG_LIKE"/>
    <property type="match status" value="1"/>
</dbReference>
<reference evidence="7" key="1">
    <citation type="submission" date="2022-11" db="UniProtKB">
        <authorList>
            <consortium name="WormBaseParasite"/>
        </authorList>
    </citation>
    <scope>IDENTIFICATION</scope>
</reference>
<dbReference type="InterPro" id="IPR007110">
    <property type="entry name" value="Ig-like_dom"/>
</dbReference>
<name>A0A915J7I9_ROMCU</name>
<dbReference type="WBParaSite" id="nRc.2.0.1.t21713-RA">
    <property type="protein sequence ID" value="nRc.2.0.1.t21713-RA"/>
    <property type="gene ID" value="nRc.2.0.1.g21713"/>
</dbReference>
<evidence type="ECO:0000313" key="7">
    <source>
        <dbReference type="WBParaSite" id="nRc.2.0.1.t21713-RA"/>
    </source>
</evidence>
<organism evidence="6 7">
    <name type="scientific">Romanomermis culicivorax</name>
    <name type="common">Nematode worm</name>
    <dbReference type="NCBI Taxonomy" id="13658"/>
    <lineage>
        <taxon>Eukaryota</taxon>
        <taxon>Metazoa</taxon>
        <taxon>Ecdysozoa</taxon>
        <taxon>Nematoda</taxon>
        <taxon>Enoplea</taxon>
        <taxon>Dorylaimia</taxon>
        <taxon>Mermithida</taxon>
        <taxon>Mermithoidea</taxon>
        <taxon>Mermithidae</taxon>
        <taxon>Romanomermis</taxon>
    </lineage>
</organism>
<dbReference type="PROSITE" id="PS51450">
    <property type="entry name" value="LRR"/>
    <property type="match status" value="2"/>
</dbReference>
<dbReference type="InterPro" id="IPR003599">
    <property type="entry name" value="Ig_sub"/>
</dbReference>
<dbReference type="InterPro" id="IPR032675">
    <property type="entry name" value="LRR_dom_sf"/>
</dbReference>
<evidence type="ECO:0000256" key="4">
    <source>
        <dbReference type="ARBA" id="ARBA00023157"/>
    </source>
</evidence>
<dbReference type="PANTHER" id="PTHR24366">
    <property type="entry name" value="IG(IMMUNOGLOBULIN) AND LRR(LEUCINE RICH REPEAT) DOMAINS"/>
    <property type="match status" value="1"/>
</dbReference>
<dbReference type="SMART" id="SM00369">
    <property type="entry name" value="LRR_TYP"/>
    <property type="match status" value="6"/>
</dbReference>
<keyword evidence="3" id="KW-0677">Repeat</keyword>
<dbReference type="SUPFAM" id="SSF48726">
    <property type="entry name" value="Immunoglobulin"/>
    <property type="match status" value="1"/>
</dbReference>
<evidence type="ECO:0000313" key="6">
    <source>
        <dbReference type="Proteomes" id="UP000887565"/>
    </source>
</evidence>
<sequence>MDENKTLRDVCQNLPPEVESLSFNSNNLTNLIDLCGLQNLKILDVSQNSIVDSLTYYQFENLILLNLSLNVLKFIRKEEFVSFPNIEILDLSNNNIYYIDQEAFKLENLKFLFLNVNKISYINERIFRFLVNLEFLDLNSNRLSIIPAGNFFYLHNLRRINLSYNKLQNIDRGTFDNLEKIELVDLSFNNFTKTPILGPNLKYFIFDGNPIKILRQYSFENFKLLRKISMRNSSFLNFIAERALNNLSNLHEVSFDNCPDLNYVSKNFAHNSPYLKILSLENCSFRVVPEIFIHNSTLLLKMRGNPLDCRCLFSRKNFFVEHDTECREQNSQKLINITQKTQKCPLTLSPNKNSTTKVILGSTVSLYCAIAAGPMGLTKKLLWTKNGRKLRMIEGKISTSDEKLTFLYTEMNDTGLYGCLLDDSKQNLSRYIFLQVKDPNVGEY</sequence>
<dbReference type="SUPFAM" id="SSF52058">
    <property type="entry name" value="L domain-like"/>
    <property type="match status" value="1"/>
</dbReference>
<dbReference type="SMART" id="SM00365">
    <property type="entry name" value="LRR_SD22"/>
    <property type="match status" value="5"/>
</dbReference>
<proteinExistence type="predicted"/>
<dbReference type="InterPro" id="IPR036179">
    <property type="entry name" value="Ig-like_dom_sf"/>
</dbReference>
<dbReference type="InterPro" id="IPR001611">
    <property type="entry name" value="Leu-rich_rpt"/>
</dbReference>
<dbReference type="Gene3D" id="2.60.40.10">
    <property type="entry name" value="Immunoglobulins"/>
    <property type="match status" value="1"/>
</dbReference>
<feature type="domain" description="Ig-like" evidence="5">
    <location>
        <begin position="345"/>
        <end position="429"/>
    </location>
</feature>
<dbReference type="Gene3D" id="3.80.10.10">
    <property type="entry name" value="Ribonuclease Inhibitor"/>
    <property type="match status" value="3"/>
</dbReference>
<dbReference type="InterPro" id="IPR013783">
    <property type="entry name" value="Ig-like_fold"/>
</dbReference>
<evidence type="ECO:0000256" key="2">
    <source>
        <dbReference type="ARBA" id="ARBA00022729"/>
    </source>
</evidence>
<dbReference type="InterPro" id="IPR003591">
    <property type="entry name" value="Leu-rich_rpt_typical-subtyp"/>
</dbReference>
<evidence type="ECO:0000259" key="5">
    <source>
        <dbReference type="PROSITE" id="PS50835"/>
    </source>
</evidence>
<keyword evidence="6" id="KW-1185">Reference proteome</keyword>
<evidence type="ECO:0000256" key="3">
    <source>
        <dbReference type="ARBA" id="ARBA00022737"/>
    </source>
</evidence>
<dbReference type="AlphaFoldDB" id="A0A915J7I9"/>
<protein>
    <submittedName>
        <fullName evidence="7">Ig-like domain-containing protein</fullName>
    </submittedName>
</protein>
<dbReference type="Proteomes" id="UP000887565">
    <property type="component" value="Unplaced"/>
</dbReference>
<dbReference type="Pfam" id="PF13855">
    <property type="entry name" value="LRR_8"/>
    <property type="match status" value="1"/>
</dbReference>
<keyword evidence="2" id="KW-0732">Signal</keyword>
<accession>A0A915J7I9</accession>
<dbReference type="SMART" id="SM00409">
    <property type="entry name" value="IG"/>
    <property type="match status" value="1"/>
</dbReference>